<keyword evidence="2" id="KW-1185">Reference proteome</keyword>
<dbReference type="Proteomes" id="UP000008311">
    <property type="component" value="Unassembled WGS sequence"/>
</dbReference>
<dbReference type="EMBL" id="EQ973783">
    <property type="protein sequence ID" value="EEF48615.1"/>
    <property type="molecule type" value="Genomic_DNA"/>
</dbReference>
<evidence type="ECO:0000313" key="2">
    <source>
        <dbReference type="Proteomes" id="UP000008311"/>
    </source>
</evidence>
<evidence type="ECO:0000313" key="1">
    <source>
        <dbReference type="EMBL" id="EEF48615.1"/>
    </source>
</evidence>
<organism evidence="1 2">
    <name type="scientific">Ricinus communis</name>
    <name type="common">Castor bean</name>
    <dbReference type="NCBI Taxonomy" id="3988"/>
    <lineage>
        <taxon>Eukaryota</taxon>
        <taxon>Viridiplantae</taxon>
        <taxon>Streptophyta</taxon>
        <taxon>Embryophyta</taxon>
        <taxon>Tracheophyta</taxon>
        <taxon>Spermatophyta</taxon>
        <taxon>Magnoliopsida</taxon>
        <taxon>eudicotyledons</taxon>
        <taxon>Gunneridae</taxon>
        <taxon>Pentapetalae</taxon>
        <taxon>rosids</taxon>
        <taxon>fabids</taxon>
        <taxon>Malpighiales</taxon>
        <taxon>Euphorbiaceae</taxon>
        <taxon>Acalyphoideae</taxon>
        <taxon>Acalypheae</taxon>
        <taxon>Ricinus</taxon>
    </lineage>
</organism>
<reference evidence="2" key="1">
    <citation type="journal article" date="2010" name="Nat. Biotechnol.">
        <title>Draft genome sequence of the oilseed species Ricinus communis.</title>
        <authorList>
            <person name="Chan A.P."/>
            <person name="Crabtree J."/>
            <person name="Zhao Q."/>
            <person name="Lorenzi H."/>
            <person name="Orvis J."/>
            <person name="Puiu D."/>
            <person name="Melake-Berhan A."/>
            <person name="Jones K.M."/>
            <person name="Redman J."/>
            <person name="Chen G."/>
            <person name="Cahoon E.B."/>
            <person name="Gedil M."/>
            <person name="Stanke M."/>
            <person name="Haas B.J."/>
            <person name="Wortman J.R."/>
            <person name="Fraser-Liggett C.M."/>
            <person name="Ravel J."/>
            <person name="Rabinowicz P.D."/>
        </authorList>
    </citation>
    <scope>NUCLEOTIDE SEQUENCE [LARGE SCALE GENOMIC DNA]</scope>
    <source>
        <strain evidence="2">cv. Hale</strain>
    </source>
</reference>
<dbReference type="InParanoid" id="B9RJW3"/>
<name>B9RJW3_RICCO</name>
<proteinExistence type="predicted"/>
<sequence length="63" mass="6988">MADRGEVPKGSAEIFFRKVKFWKEDGQEEAPPVFVVTAGIVLVYIKRDSLASANLDARGMSCR</sequence>
<dbReference type="eggNOG" id="KOG0937">
    <property type="taxonomic scope" value="Eukaryota"/>
</dbReference>
<accession>B9RJW3</accession>
<dbReference type="AlphaFoldDB" id="B9RJW3"/>
<protein>
    <submittedName>
        <fullName evidence="1">Uncharacterized protein</fullName>
    </submittedName>
</protein>
<gene>
    <name evidence="1" type="ORF">RCOM_1039350</name>
</gene>
<dbReference type="STRING" id="3988.B9RJW3"/>